<gene>
    <name evidence="7" type="ORF">PHACADRAFT_247767</name>
</gene>
<evidence type="ECO:0000256" key="4">
    <source>
        <dbReference type="ARBA" id="ARBA00022989"/>
    </source>
</evidence>
<dbReference type="GO" id="GO:0005886">
    <property type="term" value="C:plasma membrane"/>
    <property type="evidence" value="ECO:0007669"/>
    <property type="project" value="TreeGrafter"/>
</dbReference>
<keyword evidence="8" id="KW-1185">Reference proteome</keyword>
<evidence type="ECO:0000256" key="1">
    <source>
        <dbReference type="ARBA" id="ARBA00004141"/>
    </source>
</evidence>
<feature type="transmembrane region" description="Helical" evidence="6">
    <location>
        <begin position="59"/>
        <end position="78"/>
    </location>
</feature>
<keyword evidence="4 6" id="KW-1133">Transmembrane helix</keyword>
<feature type="transmembrane region" description="Helical" evidence="6">
    <location>
        <begin position="126"/>
        <end position="146"/>
    </location>
</feature>
<dbReference type="Gene3D" id="1.20.1070.10">
    <property type="entry name" value="Rhodopsin 7-helix transmembrane proteins"/>
    <property type="match status" value="1"/>
</dbReference>
<dbReference type="Pfam" id="PF01036">
    <property type="entry name" value="Bac_rhodopsin"/>
    <property type="match status" value="1"/>
</dbReference>
<dbReference type="SMART" id="SM01021">
    <property type="entry name" value="Bac_rhodopsin"/>
    <property type="match status" value="1"/>
</dbReference>
<sequence>MADQRPTDSFPSLLDVGLYLTMHGYNWYWLAFVCMITSLLAIIVLDFMRPRGIRLFHQIAIVVLTTASLAYFSMAFDLSTSSPEAQIGGGAAFRTISFAWYIMWIINLPLLLLSVLLVTGLSLLEILVTLFAAVVLVLSGLVADFAPAYGRWFSLMSGVAFGCVIHNVLVKGTKSAYAAGDAFGTRYLLSAAFLALVLLGYPATHVLAHSSALAPAAAAGAYGALDVLAQPVFLLFFLHQLSRIDPGSVCGAIALEDAEEAQQRPRPRRLRRSLPLVVLRY</sequence>
<dbReference type="GeneID" id="18914181"/>
<dbReference type="PANTHER" id="PTHR28286">
    <property type="match status" value="1"/>
</dbReference>
<organism evidence="7 8">
    <name type="scientific">Phanerochaete carnosa (strain HHB-10118-sp)</name>
    <name type="common">White-rot fungus</name>
    <name type="synonym">Peniophora carnosa</name>
    <dbReference type="NCBI Taxonomy" id="650164"/>
    <lineage>
        <taxon>Eukaryota</taxon>
        <taxon>Fungi</taxon>
        <taxon>Dikarya</taxon>
        <taxon>Basidiomycota</taxon>
        <taxon>Agaricomycotina</taxon>
        <taxon>Agaricomycetes</taxon>
        <taxon>Polyporales</taxon>
        <taxon>Phanerochaetaceae</taxon>
        <taxon>Phanerochaete</taxon>
    </lineage>
</organism>
<evidence type="ECO:0000256" key="5">
    <source>
        <dbReference type="ARBA" id="ARBA00023136"/>
    </source>
</evidence>
<dbReference type="Proteomes" id="UP000008370">
    <property type="component" value="Unassembled WGS sequence"/>
</dbReference>
<dbReference type="InParanoid" id="K5WBD9"/>
<evidence type="ECO:0000313" key="8">
    <source>
        <dbReference type="Proteomes" id="UP000008370"/>
    </source>
</evidence>
<dbReference type="GO" id="GO:0005783">
    <property type="term" value="C:endoplasmic reticulum"/>
    <property type="evidence" value="ECO:0007669"/>
    <property type="project" value="TreeGrafter"/>
</dbReference>
<keyword evidence="5 6" id="KW-0472">Membrane</keyword>
<evidence type="ECO:0000256" key="3">
    <source>
        <dbReference type="ARBA" id="ARBA00022692"/>
    </source>
</evidence>
<dbReference type="PRINTS" id="PR00251">
    <property type="entry name" value="BACTRLOPSIN"/>
</dbReference>
<feature type="transmembrane region" description="Helical" evidence="6">
    <location>
        <begin position="182"/>
        <end position="201"/>
    </location>
</feature>
<dbReference type="HOGENOM" id="CLU_1001533_0_0_1"/>
<dbReference type="RefSeq" id="XP_007390699.1">
    <property type="nucleotide sequence ID" value="XM_007390637.1"/>
</dbReference>
<evidence type="ECO:0000256" key="2">
    <source>
        <dbReference type="ARBA" id="ARBA00008130"/>
    </source>
</evidence>
<comment type="subcellular location">
    <subcellularLocation>
        <location evidence="1">Membrane</location>
        <topology evidence="1">Multi-pass membrane protein</topology>
    </subcellularLocation>
</comment>
<dbReference type="SUPFAM" id="SSF81321">
    <property type="entry name" value="Family A G protein-coupled receptor-like"/>
    <property type="match status" value="1"/>
</dbReference>
<comment type="similarity">
    <text evidence="2">Belongs to the archaeal/bacterial/fungal opsin family.</text>
</comment>
<proteinExistence type="inferred from homology"/>
<name>K5WBD9_PHACS</name>
<feature type="transmembrane region" description="Helical" evidence="6">
    <location>
        <begin position="98"/>
        <end position="119"/>
    </location>
</feature>
<dbReference type="PANTHER" id="PTHR28286:SF1">
    <property type="entry name" value="30 KDA HEAT SHOCK PROTEIN-RELATED"/>
    <property type="match status" value="1"/>
</dbReference>
<dbReference type="AlphaFoldDB" id="K5WBD9"/>
<dbReference type="OrthoDB" id="2800638at2759"/>
<protein>
    <submittedName>
        <fullName evidence="7">Uncharacterized protein</fullName>
    </submittedName>
</protein>
<evidence type="ECO:0000313" key="7">
    <source>
        <dbReference type="EMBL" id="EKM61273.1"/>
    </source>
</evidence>
<keyword evidence="3 6" id="KW-0812">Transmembrane</keyword>
<reference evidence="7 8" key="1">
    <citation type="journal article" date="2012" name="BMC Genomics">
        <title>Comparative genomics of the white-rot fungi, Phanerochaete carnosa and P. chrysosporium, to elucidate the genetic basis of the distinct wood types they colonize.</title>
        <authorList>
            <person name="Suzuki H."/>
            <person name="MacDonald J."/>
            <person name="Syed K."/>
            <person name="Salamov A."/>
            <person name="Hori C."/>
            <person name="Aerts A."/>
            <person name="Henrissat B."/>
            <person name="Wiebenga A."/>
            <person name="vanKuyk P.A."/>
            <person name="Barry K."/>
            <person name="Lindquist E."/>
            <person name="LaButti K."/>
            <person name="Lapidus A."/>
            <person name="Lucas S."/>
            <person name="Coutinho P."/>
            <person name="Gong Y."/>
            <person name="Samejima M."/>
            <person name="Mahadevan R."/>
            <person name="Abou-Zaid M."/>
            <person name="de Vries R.P."/>
            <person name="Igarashi K."/>
            <person name="Yadav J.S."/>
            <person name="Grigoriev I.V."/>
            <person name="Master E.R."/>
        </authorList>
    </citation>
    <scope>NUCLEOTIDE SEQUENCE [LARGE SCALE GENOMIC DNA]</scope>
    <source>
        <strain evidence="7 8">HHB-10118-sp</strain>
    </source>
</reference>
<dbReference type="EMBL" id="JH930468">
    <property type="protein sequence ID" value="EKM61273.1"/>
    <property type="molecule type" value="Genomic_DNA"/>
</dbReference>
<dbReference type="InterPro" id="IPR001425">
    <property type="entry name" value="Arc/bac/fun_rhodopsins"/>
</dbReference>
<feature type="transmembrane region" description="Helical" evidence="6">
    <location>
        <begin position="213"/>
        <end position="238"/>
    </location>
</feature>
<feature type="transmembrane region" description="Helical" evidence="6">
    <location>
        <begin position="152"/>
        <end position="170"/>
    </location>
</feature>
<accession>K5WBD9</accession>
<feature type="transmembrane region" description="Helical" evidence="6">
    <location>
        <begin position="27"/>
        <end position="47"/>
    </location>
</feature>
<dbReference type="KEGG" id="pco:PHACADRAFT_247767"/>
<evidence type="ECO:0000256" key="6">
    <source>
        <dbReference type="SAM" id="Phobius"/>
    </source>
</evidence>